<keyword evidence="1" id="KW-0509">mRNA transport</keyword>
<reference evidence="2" key="1">
    <citation type="submission" date="2021-01" db="EMBL/GenBank/DDBJ databases">
        <authorList>
            <person name="Corre E."/>
            <person name="Pelletier E."/>
            <person name="Niang G."/>
            <person name="Scheremetjew M."/>
            <person name="Finn R."/>
            <person name="Kale V."/>
            <person name="Holt S."/>
            <person name="Cochrane G."/>
            <person name="Meng A."/>
            <person name="Brown T."/>
            <person name="Cohen L."/>
        </authorList>
    </citation>
    <scope>NUCLEOTIDE SEQUENCE</scope>
    <source>
        <strain evidence="2">CCMP622</strain>
    </source>
</reference>
<dbReference type="GO" id="GO:0031965">
    <property type="term" value="C:nuclear membrane"/>
    <property type="evidence" value="ECO:0007669"/>
    <property type="project" value="UniProtKB-SubCell"/>
</dbReference>
<keyword evidence="1" id="KW-0472">Membrane</keyword>
<evidence type="ECO:0000256" key="1">
    <source>
        <dbReference type="RuleBase" id="RU365072"/>
    </source>
</evidence>
<dbReference type="GO" id="GO:0015031">
    <property type="term" value="P:protein transport"/>
    <property type="evidence" value="ECO:0007669"/>
    <property type="project" value="UniProtKB-KW"/>
</dbReference>
<comment type="function">
    <text evidence="1">Functions as a component of the nuclear pore complex (NPC).</text>
</comment>
<keyword evidence="1" id="KW-0653">Protein transport</keyword>
<organism evidence="2">
    <name type="scientific">Lotharella oceanica</name>
    <dbReference type="NCBI Taxonomy" id="641309"/>
    <lineage>
        <taxon>Eukaryota</taxon>
        <taxon>Sar</taxon>
        <taxon>Rhizaria</taxon>
        <taxon>Cercozoa</taxon>
        <taxon>Chlorarachniophyceae</taxon>
        <taxon>Lotharella</taxon>
    </lineage>
</organism>
<dbReference type="InterPro" id="IPR007252">
    <property type="entry name" value="Nup84/Nup107"/>
</dbReference>
<comment type="subcellular location">
    <subcellularLocation>
        <location evidence="1">Nucleus</location>
        <location evidence="1">Nuclear pore complex</location>
    </subcellularLocation>
    <subcellularLocation>
        <location evidence="1">Nucleus membrane</location>
    </subcellularLocation>
</comment>
<accession>A0A7S2TYC1</accession>
<comment type="subunit">
    <text evidence="1">Part of the nuclear pore complex (NPC).</text>
</comment>
<dbReference type="EMBL" id="HBHP01028270">
    <property type="protein sequence ID" value="CAD9773497.1"/>
    <property type="molecule type" value="Transcribed_RNA"/>
</dbReference>
<dbReference type="GO" id="GO:0005643">
    <property type="term" value="C:nuclear pore"/>
    <property type="evidence" value="ECO:0007669"/>
    <property type="project" value="UniProtKB-SubCell"/>
</dbReference>
<dbReference type="GO" id="GO:0017056">
    <property type="term" value="F:structural constituent of nuclear pore"/>
    <property type="evidence" value="ECO:0007669"/>
    <property type="project" value="UniProtKB-UniRule"/>
</dbReference>
<keyword evidence="1" id="KW-0539">Nucleus</keyword>
<proteinExistence type="inferred from homology"/>
<gene>
    <name evidence="2" type="ORF">LSP00402_LOCUS17489</name>
</gene>
<dbReference type="Pfam" id="PF04121">
    <property type="entry name" value="Nup84_Nup100"/>
    <property type="match status" value="1"/>
</dbReference>
<dbReference type="Gene3D" id="1.20.190.50">
    <property type="match status" value="1"/>
</dbReference>
<keyword evidence="1" id="KW-0906">Nuclear pore complex</keyword>
<dbReference type="AlphaFoldDB" id="A0A7S2TYC1"/>
<sequence>MEAQNSTDGMKPYLDALKCYDPSSDQKILADEANKLFRVFVERRDDKSIRELQNFLDERAKSLGSSEKVPDAIKDEYNAWQQYLEVRSWRRACIAQRESAKGWTRKCQTTFKKLLSKFKDLVTKNQLSALRGSNIRAHAIVWIVDEVMLVCQRFEKYDKALNIVDLVADSRYNISQSFLKIKKMEKFVSDAAHLWMKYRDAEHNRLARQSYR</sequence>
<keyword evidence="1" id="KW-0813">Transport</keyword>
<name>A0A7S2TYC1_9EUKA</name>
<comment type="similarity">
    <text evidence="1">Belongs to the nucleoporin Nup84/Nup107 family.</text>
</comment>
<keyword evidence="1" id="KW-0811">Translocation</keyword>
<evidence type="ECO:0000313" key="2">
    <source>
        <dbReference type="EMBL" id="CAD9773497.1"/>
    </source>
</evidence>
<protein>
    <recommendedName>
        <fullName evidence="1">Nuclear pore complex protein</fullName>
    </recommendedName>
</protein>